<keyword evidence="1" id="KW-0472">Membrane</keyword>
<dbReference type="RefSeq" id="WP_345229522.1">
    <property type="nucleotide sequence ID" value="NZ_BAABHW010000005.1"/>
</dbReference>
<evidence type="ECO:0000313" key="2">
    <source>
        <dbReference type="EMBL" id="GAA5078513.1"/>
    </source>
</evidence>
<reference evidence="3" key="1">
    <citation type="journal article" date="2019" name="Int. J. Syst. Evol. Microbiol.">
        <title>The Global Catalogue of Microorganisms (GCM) 10K type strain sequencing project: providing services to taxonomists for standard genome sequencing and annotation.</title>
        <authorList>
            <consortium name="The Broad Institute Genomics Platform"/>
            <consortium name="The Broad Institute Genome Sequencing Center for Infectious Disease"/>
            <person name="Wu L."/>
            <person name="Ma J."/>
        </authorList>
    </citation>
    <scope>NUCLEOTIDE SEQUENCE [LARGE SCALE GENOMIC DNA]</scope>
    <source>
        <strain evidence="3">JCM 18015</strain>
    </source>
</reference>
<keyword evidence="1" id="KW-1133">Transmembrane helix</keyword>
<evidence type="ECO:0000256" key="1">
    <source>
        <dbReference type="SAM" id="Phobius"/>
    </source>
</evidence>
<keyword evidence="3" id="KW-1185">Reference proteome</keyword>
<proteinExistence type="predicted"/>
<gene>
    <name evidence="2" type="ORF">GCM10023209_29700</name>
</gene>
<name>A0ABP9LLT2_9RHOB</name>
<dbReference type="EMBL" id="BAABHW010000005">
    <property type="protein sequence ID" value="GAA5078513.1"/>
    <property type="molecule type" value="Genomic_DNA"/>
</dbReference>
<evidence type="ECO:0000313" key="3">
    <source>
        <dbReference type="Proteomes" id="UP001499910"/>
    </source>
</evidence>
<sequence>MTDFIAQHAQVISPLANLAMVAIWLIYLQVFLTTYRRQRRSSIHIDRGAAKGENARCLVTNMGQEPIYLLAVVVDFGQRDSTSRAVVTDRDELNDEAVTSPLERTTQGPLGQGEVRDLGSLADLMNRARARLNVEIERDALRSMWVTVVAISDQGTHLVAASKCFEAKHFESGAPIFVPQTILTKQIRSRWQRRTLRNWLEDRDEL</sequence>
<feature type="transmembrane region" description="Helical" evidence="1">
    <location>
        <begin position="12"/>
        <end position="32"/>
    </location>
</feature>
<protein>
    <submittedName>
        <fullName evidence="2">Uncharacterized protein</fullName>
    </submittedName>
</protein>
<comment type="caution">
    <text evidence="2">The sequence shown here is derived from an EMBL/GenBank/DDBJ whole genome shotgun (WGS) entry which is preliminary data.</text>
</comment>
<dbReference type="Proteomes" id="UP001499910">
    <property type="component" value="Unassembled WGS sequence"/>
</dbReference>
<organism evidence="2 3">
    <name type="scientific">[Roseibacterium] beibuensis</name>
    <dbReference type="NCBI Taxonomy" id="1193142"/>
    <lineage>
        <taxon>Bacteria</taxon>
        <taxon>Pseudomonadati</taxon>
        <taxon>Pseudomonadota</taxon>
        <taxon>Alphaproteobacteria</taxon>
        <taxon>Rhodobacterales</taxon>
        <taxon>Roseobacteraceae</taxon>
        <taxon>Roseicyclus</taxon>
    </lineage>
</organism>
<accession>A0ABP9LLT2</accession>
<keyword evidence="1" id="KW-0812">Transmembrane</keyword>